<dbReference type="RefSeq" id="WP_159525029.1">
    <property type="nucleotide sequence ID" value="NZ_WUUU01000006.1"/>
</dbReference>
<name>A0A6B0SEM2_9EURY</name>
<keyword evidence="1" id="KW-0812">Transmembrane</keyword>
<keyword evidence="3" id="KW-1185">Reference proteome</keyword>
<dbReference type="OrthoDB" id="194950at2157"/>
<organism evidence="2 3">
    <name type="scientific">Halobacterium bonnevillei</name>
    <dbReference type="NCBI Taxonomy" id="2692200"/>
    <lineage>
        <taxon>Archaea</taxon>
        <taxon>Methanobacteriati</taxon>
        <taxon>Methanobacteriota</taxon>
        <taxon>Stenosarchaea group</taxon>
        <taxon>Halobacteria</taxon>
        <taxon>Halobacteriales</taxon>
        <taxon>Halobacteriaceae</taxon>
        <taxon>Halobacterium</taxon>
    </lineage>
</organism>
<sequence>MTSPPGENEQNLGRRLWKLFVSIAVLTWVTVVAGYGGWLVLTASAKLGGPDPKTADGDLLRVRLLAWPDRNRDVMRTDGRAELPLKP</sequence>
<dbReference type="AlphaFoldDB" id="A0A6B0SEM2"/>
<evidence type="ECO:0000313" key="2">
    <source>
        <dbReference type="EMBL" id="MXR19437.1"/>
    </source>
</evidence>
<reference evidence="2 3" key="1">
    <citation type="submission" date="2019-12" db="EMBL/GenBank/DDBJ databases">
        <title>Isolation and characterization of three novel carbon monoxide-oxidizing members of Halobacteria from salione crusts and soils.</title>
        <authorList>
            <person name="Myers M.R."/>
            <person name="King G.M."/>
        </authorList>
    </citation>
    <scope>NUCLEOTIDE SEQUENCE [LARGE SCALE GENOMIC DNA]</scope>
    <source>
        <strain evidence="2 3">PCN9</strain>
    </source>
</reference>
<keyword evidence="1" id="KW-0472">Membrane</keyword>
<evidence type="ECO:0000256" key="1">
    <source>
        <dbReference type="SAM" id="Phobius"/>
    </source>
</evidence>
<keyword evidence="1" id="KW-1133">Transmembrane helix</keyword>
<feature type="transmembrane region" description="Helical" evidence="1">
    <location>
        <begin position="20"/>
        <end position="41"/>
    </location>
</feature>
<accession>A0A6B0SEM2</accession>
<proteinExistence type="predicted"/>
<gene>
    <name evidence="2" type="ORF">GRX66_02020</name>
</gene>
<dbReference type="Proteomes" id="UP000471521">
    <property type="component" value="Unassembled WGS sequence"/>
</dbReference>
<protein>
    <submittedName>
        <fullName evidence="2">Uncharacterized protein</fullName>
    </submittedName>
</protein>
<comment type="caution">
    <text evidence="2">The sequence shown here is derived from an EMBL/GenBank/DDBJ whole genome shotgun (WGS) entry which is preliminary data.</text>
</comment>
<evidence type="ECO:0000313" key="3">
    <source>
        <dbReference type="Proteomes" id="UP000471521"/>
    </source>
</evidence>
<dbReference type="EMBL" id="WUUU01000006">
    <property type="protein sequence ID" value="MXR19437.1"/>
    <property type="molecule type" value="Genomic_DNA"/>
</dbReference>